<dbReference type="EMBL" id="BAAAOS010000007">
    <property type="protein sequence ID" value="GAA1555699.1"/>
    <property type="molecule type" value="Genomic_DNA"/>
</dbReference>
<protein>
    <submittedName>
        <fullName evidence="1">Uncharacterized protein</fullName>
    </submittedName>
</protein>
<dbReference type="Pfam" id="PF10518">
    <property type="entry name" value="TAT_signal"/>
    <property type="match status" value="1"/>
</dbReference>
<dbReference type="InterPro" id="IPR019546">
    <property type="entry name" value="TAT_signal_bac_arc"/>
</dbReference>
<dbReference type="InterPro" id="IPR006311">
    <property type="entry name" value="TAT_signal"/>
</dbReference>
<dbReference type="Proteomes" id="UP001500393">
    <property type="component" value="Unassembled WGS sequence"/>
</dbReference>
<dbReference type="Gene3D" id="3.40.190.10">
    <property type="entry name" value="Periplasmic binding protein-like II"/>
    <property type="match status" value="1"/>
</dbReference>
<sequence>MSSPSRRDLLRAAAVLAAAGTLGGCGKSGDEEAGGVVTVDLWHGQTDTGKAAIDALIKQFNDTHPLIKVVGGGGGVTADSMLQ</sequence>
<comment type="caution">
    <text evidence="1">The sequence shown here is derived from an EMBL/GenBank/DDBJ whole genome shotgun (WGS) entry which is preliminary data.</text>
</comment>
<keyword evidence="2" id="KW-1185">Reference proteome</keyword>
<proteinExistence type="predicted"/>
<evidence type="ECO:0000313" key="1">
    <source>
        <dbReference type="EMBL" id="GAA1555699.1"/>
    </source>
</evidence>
<reference evidence="2" key="1">
    <citation type="journal article" date="2019" name="Int. J. Syst. Evol. Microbiol.">
        <title>The Global Catalogue of Microorganisms (GCM) 10K type strain sequencing project: providing services to taxonomists for standard genome sequencing and annotation.</title>
        <authorList>
            <consortium name="The Broad Institute Genomics Platform"/>
            <consortium name="The Broad Institute Genome Sequencing Center for Infectious Disease"/>
            <person name="Wu L."/>
            <person name="Ma J."/>
        </authorList>
    </citation>
    <scope>NUCLEOTIDE SEQUENCE [LARGE SCALE GENOMIC DNA]</scope>
    <source>
        <strain evidence="2">JCM 14969</strain>
    </source>
</reference>
<organism evidence="1 2">
    <name type="scientific">Kribbella sancticallisti</name>
    <dbReference type="NCBI Taxonomy" id="460087"/>
    <lineage>
        <taxon>Bacteria</taxon>
        <taxon>Bacillati</taxon>
        <taxon>Actinomycetota</taxon>
        <taxon>Actinomycetes</taxon>
        <taxon>Propionibacteriales</taxon>
        <taxon>Kribbellaceae</taxon>
        <taxon>Kribbella</taxon>
    </lineage>
</organism>
<dbReference type="NCBIfam" id="TIGR01409">
    <property type="entry name" value="TAT_signal_seq"/>
    <property type="match status" value="1"/>
</dbReference>
<dbReference type="RefSeq" id="WP_344209519.1">
    <property type="nucleotide sequence ID" value="NZ_BAAAOS010000007.1"/>
</dbReference>
<name>A0ABP4N581_9ACTN</name>
<dbReference type="PROSITE" id="PS51257">
    <property type="entry name" value="PROKAR_LIPOPROTEIN"/>
    <property type="match status" value="1"/>
</dbReference>
<accession>A0ABP4N581</accession>
<dbReference type="PROSITE" id="PS51318">
    <property type="entry name" value="TAT"/>
    <property type="match status" value="1"/>
</dbReference>
<gene>
    <name evidence="1" type="ORF">GCM10009789_06370</name>
</gene>
<evidence type="ECO:0000313" key="2">
    <source>
        <dbReference type="Proteomes" id="UP001500393"/>
    </source>
</evidence>